<dbReference type="EMBL" id="CP095072">
    <property type="protein sequence ID" value="UOQ49560.1"/>
    <property type="molecule type" value="Genomic_DNA"/>
</dbReference>
<gene>
    <name evidence="2" type="ORF">MUN88_05610</name>
</gene>
<evidence type="ECO:0000256" key="1">
    <source>
        <dbReference type="SAM" id="Phobius"/>
    </source>
</evidence>
<keyword evidence="3" id="KW-1185">Reference proteome</keyword>
<keyword evidence="1" id="KW-0812">Transmembrane</keyword>
<evidence type="ECO:0000313" key="2">
    <source>
        <dbReference type="EMBL" id="UOQ49560.1"/>
    </source>
</evidence>
<protein>
    <submittedName>
        <fullName evidence="2">Uncharacterized protein</fullName>
    </submittedName>
</protein>
<dbReference type="Proteomes" id="UP000831782">
    <property type="component" value="Chromosome"/>
</dbReference>
<keyword evidence="1" id="KW-1133">Transmembrane helix</keyword>
<reference evidence="2 3" key="1">
    <citation type="submission" date="2022-04" db="EMBL/GenBank/DDBJ databases">
        <title>Gracilibacillus sp. isolated from saltern.</title>
        <authorList>
            <person name="Won M."/>
            <person name="Lee C.-M."/>
            <person name="Woen H.-Y."/>
            <person name="Kwon S.-W."/>
        </authorList>
    </citation>
    <scope>NUCLEOTIDE SEQUENCE [LARGE SCALE GENOMIC DNA]</scope>
    <source>
        <strain evidence="2 3">SSWR10-1</strain>
    </source>
</reference>
<keyword evidence="1" id="KW-0472">Membrane</keyword>
<dbReference type="RefSeq" id="WP_244721914.1">
    <property type="nucleotide sequence ID" value="NZ_CP095072.1"/>
</dbReference>
<organism evidence="2 3">
    <name type="scientific">Gracilibacillus caseinilyticus</name>
    <dbReference type="NCBI Taxonomy" id="2932256"/>
    <lineage>
        <taxon>Bacteria</taxon>
        <taxon>Bacillati</taxon>
        <taxon>Bacillota</taxon>
        <taxon>Bacilli</taxon>
        <taxon>Bacillales</taxon>
        <taxon>Bacillaceae</taxon>
        <taxon>Gracilibacillus</taxon>
    </lineage>
</organism>
<name>A0ABY4EZ45_9BACI</name>
<sequence length="54" mass="6281">MEPILLTLVTLFIVYRCIIYSLENFQEGNKTGGIAIMFIIPFVICFSIFFQIMK</sequence>
<proteinExistence type="predicted"/>
<feature type="transmembrane region" description="Helical" evidence="1">
    <location>
        <begin position="32"/>
        <end position="52"/>
    </location>
</feature>
<accession>A0ABY4EZ45</accession>
<evidence type="ECO:0000313" key="3">
    <source>
        <dbReference type="Proteomes" id="UP000831782"/>
    </source>
</evidence>